<comment type="caution">
    <text evidence="1">The sequence shown here is derived from an EMBL/GenBank/DDBJ whole genome shotgun (WGS) entry which is preliminary data.</text>
</comment>
<dbReference type="Proteomes" id="UP001390339">
    <property type="component" value="Unassembled WGS sequence"/>
</dbReference>
<reference evidence="1 2" key="1">
    <citation type="journal article" date="2024" name="IMA Fungus">
        <title>Apiospora arundinis, a panoply of carbohydrate-active enzymes and secondary metabolites.</title>
        <authorList>
            <person name="Sorensen T."/>
            <person name="Petersen C."/>
            <person name="Muurmann A.T."/>
            <person name="Christiansen J.V."/>
            <person name="Brundto M.L."/>
            <person name="Overgaard C.K."/>
            <person name="Boysen A.T."/>
            <person name="Wollenberg R.D."/>
            <person name="Larsen T.O."/>
            <person name="Sorensen J.L."/>
            <person name="Nielsen K.L."/>
            <person name="Sondergaard T.E."/>
        </authorList>
    </citation>
    <scope>NUCLEOTIDE SEQUENCE [LARGE SCALE GENOMIC DNA]</scope>
    <source>
        <strain evidence="1 2">AAU 773</strain>
    </source>
</reference>
<keyword evidence="2" id="KW-1185">Reference proteome</keyword>
<evidence type="ECO:0000313" key="1">
    <source>
        <dbReference type="EMBL" id="KAK8873471.1"/>
    </source>
</evidence>
<sequence>MGSLIRNDRRSREPRVHLPVSMSGRDLALSISEHLEQSSVEGYGGALKNCREIQPPDREQRVQHQQHRPGRVKDENILVSAGESIGSFQIVVAATCSMMSIDDKDAGTQRGSNVSIGAVDDARLASIVSGSSDVLVEDDMNSEKVFWATGDISKTDGSDP</sequence>
<protein>
    <submittedName>
        <fullName evidence="1">Uncharacterized protein</fullName>
    </submittedName>
</protein>
<name>A0ABR2J727_9PEZI</name>
<proteinExistence type="predicted"/>
<evidence type="ECO:0000313" key="2">
    <source>
        <dbReference type="Proteomes" id="UP001390339"/>
    </source>
</evidence>
<organism evidence="1 2">
    <name type="scientific">Apiospora arundinis</name>
    <dbReference type="NCBI Taxonomy" id="335852"/>
    <lineage>
        <taxon>Eukaryota</taxon>
        <taxon>Fungi</taxon>
        <taxon>Dikarya</taxon>
        <taxon>Ascomycota</taxon>
        <taxon>Pezizomycotina</taxon>
        <taxon>Sordariomycetes</taxon>
        <taxon>Xylariomycetidae</taxon>
        <taxon>Amphisphaeriales</taxon>
        <taxon>Apiosporaceae</taxon>
        <taxon>Apiospora</taxon>
    </lineage>
</organism>
<accession>A0ABR2J727</accession>
<dbReference type="EMBL" id="JAPCWZ010000003">
    <property type="protein sequence ID" value="KAK8873471.1"/>
    <property type="molecule type" value="Genomic_DNA"/>
</dbReference>
<gene>
    <name evidence="1" type="ORF">PGQ11_003985</name>
</gene>